<dbReference type="SUPFAM" id="SSF53756">
    <property type="entry name" value="UDP-Glycosyltransferase/glycogen phosphorylase"/>
    <property type="match status" value="1"/>
</dbReference>
<feature type="domain" description="Glycosyl transferase family 1" evidence="1">
    <location>
        <begin position="201"/>
        <end position="352"/>
    </location>
</feature>
<dbReference type="Gene3D" id="3.40.50.2000">
    <property type="entry name" value="Glycogen Phosphorylase B"/>
    <property type="match status" value="2"/>
</dbReference>
<accession>A0A1N7JDD1</accession>
<dbReference type="PANTHER" id="PTHR12526:SF630">
    <property type="entry name" value="GLYCOSYLTRANSFERASE"/>
    <property type="match status" value="1"/>
</dbReference>
<name>A0A1N7JDD1_9GAMM</name>
<dbReference type="Pfam" id="PF13439">
    <property type="entry name" value="Glyco_transf_4"/>
    <property type="match status" value="1"/>
</dbReference>
<proteinExistence type="predicted"/>
<dbReference type="AlphaFoldDB" id="A0A1N7JDD1"/>
<evidence type="ECO:0000313" key="4">
    <source>
        <dbReference type="Proteomes" id="UP000185999"/>
    </source>
</evidence>
<keyword evidence="4" id="KW-1185">Reference proteome</keyword>
<evidence type="ECO:0000259" key="1">
    <source>
        <dbReference type="Pfam" id="PF00534"/>
    </source>
</evidence>
<reference evidence="4" key="1">
    <citation type="submission" date="2017-01" db="EMBL/GenBank/DDBJ databases">
        <authorList>
            <person name="Varghese N."/>
            <person name="Submissions S."/>
        </authorList>
    </citation>
    <scope>NUCLEOTIDE SEQUENCE [LARGE SCALE GENOMIC DNA]</scope>
    <source>
        <strain evidence="4">DSM 22306</strain>
    </source>
</reference>
<dbReference type="STRING" id="619304.SAMN05421760_101984"/>
<keyword evidence="3" id="KW-0808">Transferase</keyword>
<dbReference type="Proteomes" id="UP000185999">
    <property type="component" value="Unassembled WGS sequence"/>
</dbReference>
<dbReference type="InterPro" id="IPR028098">
    <property type="entry name" value="Glyco_trans_4-like_N"/>
</dbReference>
<dbReference type="CDD" id="cd03811">
    <property type="entry name" value="GT4_GT28_WabH-like"/>
    <property type="match status" value="1"/>
</dbReference>
<protein>
    <submittedName>
        <fullName evidence="3">Glycosyltransferase involved in cell wall bisynthesis</fullName>
    </submittedName>
</protein>
<feature type="domain" description="Glycosyltransferase subfamily 4-like N-terminal" evidence="2">
    <location>
        <begin position="17"/>
        <end position="179"/>
    </location>
</feature>
<dbReference type="GO" id="GO:0016757">
    <property type="term" value="F:glycosyltransferase activity"/>
    <property type="evidence" value="ECO:0007669"/>
    <property type="project" value="InterPro"/>
</dbReference>
<evidence type="ECO:0000313" key="3">
    <source>
        <dbReference type="EMBL" id="SIS47315.1"/>
    </source>
</evidence>
<gene>
    <name evidence="3" type="ORF">SAMN05421760_101984</name>
</gene>
<organism evidence="3 4">
    <name type="scientific">Neptunomonas antarctica</name>
    <dbReference type="NCBI Taxonomy" id="619304"/>
    <lineage>
        <taxon>Bacteria</taxon>
        <taxon>Pseudomonadati</taxon>
        <taxon>Pseudomonadota</taxon>
        <taxon>Gammaproteobacteria</taxon>
        <taxon>Oceanospirillales</taxon>
        <taxon>Oceanospirillaceae</taxon>
        <taxon>Neptunomonas</taxon>
    </lineage>
</organism>
<dbReference type="RefSeq" id="WP_054343112.1">
    <property type="nucleotide sequence ID" value="NZ_FTOE01000001.1"/>
</dbReference>
<dbReference type="OrthoDB" id="9804196at2"/>
<sequence>MASLKKISLIMPSFRGGGAERVFIDLAEGLADKGFNVDLVVINDEGPYRDSVNPKVNVICIFGRSASRSVFKLQRYIKGCGSTTIFSCLTHLNIIVLIASQLARFKGRIVVTEHNHYSLEKAGLPSRKAFLLKLCAKYLYPLAENVIAVSEGVADDLSVSLDLDRDSLQVIYNPIDSSRIRTLSECIPLNISPIVNELFSKRYLIGIGRLVKQKRYDLMIKAFRQVRSRDKNIILVILGDGPQKNQLMKLIEDEQLNDCVYLLGFIDNPFCFLAAAEALVLSSDFEGFGNVIAEALVLGVPVISTDCPSGPNEILMGGQFGTLVKLDNPDSLAAAMVAVLEENRFQKNELIERGNEFDKVVAVEQYEKLCRG</sequence>
<dbReference type="GO" id="GO:1901135">
    <property type="term" value="P:carbohydrate derivative metabolic process"/>
    <property type="evidence" value="ECO:0007669"/>
    <property type="project" value="UniProtKB-ARBA"/>
</dbReference>
<dbReference type="InterPro" id="IPR001296">
    <property type="entry name" value="Glyco_trans_1"/>
</dbReference>
<dbReference type="PANTHER" id="PTHR12526">
    <property type="entry name" value="GLYCOSYLTRANSFERASE"/>
    <property type="match status" value="1"/>
</dbReference>
<dbReference type="EMBL" id="FTOE01000001">
    <property type="protein sequence ID" value="SIS47315.1"/>
    <property type="molecule type" value="Genomic_DNA"/>
</dbReference>
<dbReference type="Pfam" id="PF00534">
    <property type="entry name" value="Glycos_transf_1"/>
    <property type="match status" value="1"/>
</dbReference>
<evidence type="ECO:0000259" key="2">
    <source>
        <dbReference type="Pfam" id="PF13439"/>
    </source>
</evidence>